<protein>
    <submittedName>
        <fullName evidence="1">Uncharacterized protein</fullName>
    </submittedName>
</protein>
<evidence type="ECO:0000313" key="1">
    <source>
        <dbReference type="EMBL" id="OWO99527.1"/>
    </source>
</evidence>
<comment type="caution">
    <text evidence="1">The sequence shown here is derived from an EMBL/GenBank/DDBJ whole genome shotgun (WGS) entry which is preliminary data.</text>
</comment>
<gene>
    <name evidence="1" type="ORF">B2J93_3974</name>
</gene>
<accession>A0A218YW18</accession>
<dbReference type="OrthoDB" id="3558664at2759"/>
<dbReference type="AlphaFoldDB" id="A0A218YW18"/>
<dbReference type="InParanoid" id="A0A218YW18"/>
<dbReference type="EMBL" id="MZNU01000350">
    <property type="protein sequence ID" value="OWO99527.1"/>
    <property type="molecule type" value="Genomic_DNA"/>
</dbReference>
<evidence type="ECO:0000313" key="2">
    <source>
        <dbReference type="Proteomes" id="UP000242519"/>
    </source>
</evidence>
<sequence>MRLRPSSLSLNLTTGSAAVIFATGKSQAHPDSGPVALPAASLIPPPLSTRPDLPPLAVPQAVAAPPPGTYPPASSLSPAFNVYIIPSQFTPFEYSFENSYFGSFDEPAFLGPDGSLVPSAATAGAFAIVTPQGYMLSLSLSRPTYFAASLHDLLAGYSSLEFPYAFAEIDAGELLGGAFSTGLAGAGLGTGLPAGFGLTNPKMSLASEHLETGDKTARFCASMTGQGTKWVFGSKLHVYGTQEEEVGDPGCEGVSLYVQIL</sequence>
<reference evidence="1 2" key="1">
    <citation type="submission" date="2017-04" db="EMBL/GenBank/DDBJ databases">
        <title>Draft genome sequence of Marssonina coronaria NL1: causal agent of apple blotch.</title>
        <authorList>
            <person name="Cheng Q."/>
        </authorList>
    </citation>
    <scope>NUCLEOTIDE SEQUENCE [LARGE SCALE GENOMIC DNA]</scope>
    <source>
        <strain evidence="1 2">NL1</strain>
    </source>
</reference>
<name>A0A218YW18_9HELO</name>
<dbReference type="Proteomes" id="UP000242519">
    <property type="component" value="Unassembled WGS sequence"/>
</dbReference>
<organism evidence="1 2">
    <name type="scientific">Diplocarpon coronariae</name>
    <dbReference type="NCBI Taxonomy" id="2795749"/>
    <lineage>
        <taxon>Eukaryota</taxon>
        <taxon>Fungi</taxon>
        <taxon>Dikarya</taxon>
        <taxon>Ascomycota</taxon>
        <taxon>Pezizomycotina</taxon>
        <taxon>Leotiomycetes</taxon>
        <taxon>Helotiales</taxon>
        <taxon>Drepanopezizaceae</taxon>
        <taxon>Diplocarpon</taxon>
    </lineage>
</organism>
<keyword evidence="2" id="KW-1185">Reference proteome</keyword>
<proteinExistence type="predicted"/>